<accession>A0A7H0HZG3</accession>
<keyword evidence="2" id="KW-0812">Transmembrane</keyword>
<protein>
    <submittedName>
        <fullName evidence="3">Uncharacterized protein</fullName>
    </submittedName>
</protein>
<evidence type="ECO:0000313" key="3">
    <source>
        <dbReference type="EMBL" id="QNP65929.1"/>
    </source>
</evidence>
<evidence type="ECO:0000256" key="1">
    <source>
        <dbReference type="SAM" id="MobiDB-lite"/>
    </source>
</evidence>
<evidence type="ECO:0000313" key="4">
    <source>
        <dbReference type="Proteomes" id="UP000516230"/>
    </source>
</evidence>
<sequence length="177" mass="19805">MEWGTLAVAAIGALFGIGATVITDAMRSRRERDQRWSEAKQLVYVRFLTALAQAHSRMVIVVSRGDAGETRRHAVHDAFHNDPQHAGAKSVLRELALVAPDHVHQVALPLYEQLRIIRNALGSENIAVETPEYWNVVRPFFQKMEALQRVMRDDLQPPSGRRQRLASSASPTPPPLT</sequence>
<organism evidence="3 4">
    <name type="scientific">Streptomyces genisteinicus</name>
    <dbReference type="NCBI Taxonomy" id="2768068"/>
    <lineage>
        <taxon>Bacteria</taxon>
        <taxon>Bacillati</taxon>
        <taxon>Actinomycetota</taxon>
        <taxon>Actinomycetes</taxon>
        <taxon>Kitasatosporales</taxon>
        <taxon>Streptomycetaceae</taxon>
        <taxon>Streptomyces</taxon>
    </lineage>
</organism>
<dbReference type="EMBL" id="CP060825">
    <property type="protein sequence ID" value="QNP65929.1"/>
    <property type="molecule type" value="Genomic_DNA"/>
</dbReference>
<evidence type="ECO:0000256" key="2">
    <source>
        <dbReference type="SAM" id="Phobius"/>
    </source>
</evidence>
<name>A0A7H0HZG3_9ACTN</name>
<dbReference type="Proteomes" id="UP000516230">
    <property type="component" value="Chromosome"/>
</dbReference>
<feature type="transmembrane region" description="Helical" evidence="2">
    <location>
        <begin position="6"/>
        <end position="26"/>
    </location>
</feature>
<keyword evidence="2" id="KW-0472">Membrane</keyword>
<gene>
    <name evidence="3" type="ORF">IAG43_25375</name>
</gene>
<keyword evidence="4" id="KW-1185">Reference proteome</keyword>
<dbReference type="KEGG" id="sgj:IAG43_25375"/>
<proteinExistence type="predicted"/>
<reference evidence="3 4" key="1">
    <citation type="submission" date="2020-08" db="EMBL/GenBank/DDBJ databases">
        <title>A novel species.</title>
        <authorList>
            <person name="Gao J."/>
        </authorList>
    </citation>
    <scope>NUCLEOTIDE SEQUENCE [LARGE SCALE GENOMIC DNA]</scope>
    <source>
        <strain evidence="3 4">CRPJ-33</strain>
    </source>
</reference>
<dbReference type="AlphaFoldDB" id="A0A7H0HZG3"/>
<feature type="region of interest" description="Disordered" evidence="1">
    <location>
        <begin position="155"/>
        <end position="177"/>
    </location>
</feature>
<keyword evidence="2" id="KW-1133">Transmembrane helix</keyword>
<dbReference type="RefSeq" id="WP_187742993.1">
    <property type="nucleotide sequence ID" value="NZ_CP060825.1"/>
</dbReference>